<sequence>MKRPWLTEPISDEEDAEITAAALSDPDNPPLTDEDWARMRPAREVMPPSFFEPVALPPRRFFMAEIDLDVAEHFKNEAGEGWEARMNDVLREVIARRKEAAE</sequence>
<organism evidence="1 2">
    <name type="scientific">Jiella pelagia</name>
    <dbReference type="NCBI Taxonomy" id="2986949"/>
    <lineage>
        <taxon>Bacteria</taxon>
        <taxon>Pseudomonadati</taxon>
        <taxon>Pseudomonadota</taxon>
        <taxon>Alphaproteobacteria</taxon>
        <taxon>Hyphomicrobiales</taxon>
        <taxon>Aurantimonadaceae</taxon>
        <taxon>Jiella</taxon>
    </lineage>
</organism>
<protein>
    <submittedName>
        <fullName evidence="1">BrnA antitoxin family protein</fullName>
    </submittedName>
</protein>
<dbReference type="RefSeq" id="WP_268883063.1">
    <property type="nucleotide sequence ID" value="NZ_CP114029.1"/>
</dbReference>
<evidence type="ECO:0000313" key="2">
    <source>
        <dbReference type="Proteomes" id="UP001164020"/>
    </source>
</evidence>
<dbReference type="Proteomes" id="UP001164020">
    <property type="component" value="Chromosome"/>
</dbReference>
<accession>A0ABY7C5F3</accession>
<dbReference type="EMBL" id="CP114029">
    <property type="protein sequence ID" value="WAP70560.1"/>
    <property type="molecule type" value="Genomic_DNA"/>
</dbReference>
<reference evidence="1" key="1">
    <citation type="submission" date="2022-12" db="EMBL/GenBank/DDBJ databases">
        <title>Jiella pelagia sp. nov., isolated from phosphonate enriched culture of Northwest Pacific surface seawater.</title>
        <authorList>
            <person name="Shin D.Y."/>
            <person name="Hwang C.Y."/>
        </authorList>
    </citation>
    <scope>NUCLEOTIDE SEQUENCE</scope>
    <source>
        <strain evidence="1">HL-NP1</strain>
    </source>
</reference>
<gene>
    <name evidence="1" type="ORF">OH818_11280</name>
</gene>
<keyword evidence="2" id="KW-1185">Reference proteome</keyword>
<name>A0ABY7C5F3_9HYPH</name>
<proteinExistence type="predicted"/>
<evidence type="ECO:0000313" key="1">
    <source>
        <dbReference type="EMBL" id="WAP70560.1"/>
    </source>
</evidence>
<dbReference type="InterPro" id="IPR025528">
    <property type="entry name" value="BrnA_antitoxin"/>
</dbReference>
<dbReference type="Pfam" id="PF14384">
    <property type="entry name" value="BrnA_antitoxin"/>
    <property type="match status" value="1"/>
</dbReference>